<dbReference type="SUPFAM" id="SSF51905">
    <property type="entry name" value="FAD/NAD(P)-binding domain"/>
    <property type="match status" value="1"/>
</dbReference>
<dbReference type="PANTHER" id="PTHR11552:SF210">
    <property type="entry name" value="GLUCOSE-METHANOL-CHOLINE OXIDOREDUCTASE N-TERMINAL DOMAIN-CONTAINING PROTEIN-RELATED"/>
    <property type="match status" value="1"/>
</dbReference>
<comment type="similarity">
    <text evidence="1">Belongs to the GMC oxidoreductase family.</text>
</comment>
<keyword evidence="6" id="KW-1185">Reference proteome</keyword>
<accession>A0A9P4QK43</accession>
<evidence type="ECO:0000256" key="1">
    <source>
        <dbReference type="ARBA" id="ARBA00010790"/>
    </source>
</evidence>
<comment type="caution">
    <text evidence="5">The sequence shown here is derived from an EMBL/GenBank/DDBJ whole genome shotgun (WGS) entry which is preliminary data.</text>
</comment>
<name>A0A9P4QK43_9PLEO</name>
<dbReference type="InterPro" id="IPR007867">
    <property type="entry name" value="GMC_OxRtase_C"/>
</dbReference>
<dbReference type="Proteomes" id="UP000799444">
    <property type="component" value="Unassembled WGS sequence"/>
</dbReference>
<dbReference type="GO" id="GO:0016614">
    <property type="term" value="F:oxidoreductase activity, acting on CH-OH group of donors"/>
    <property type="evidence" value="ECO:0007669"/>
    <property type="project" value="InterPro"/>
</dbReference>
<proteinExistence type="inferred from homology"/>
<evidence type="ECO:0000256" key="2">
    <source>
        <dbReference type="PIRSR" id="PIRSR000137-2"/>
    </source>
</evidence>
<evidence type="ECO:0000259" key="4">
    <source>
        <dbReference type="Pfam" id="PF05199"/>
    </source>
</evidence>
<protein>
    <submittedName>
        <fullName evidence="5">Alcohol oxidase</fullName>
    </submittedName>
</protein>
<keyword evidence="2" id="KW-0274">FAD</keyword>
<evidence type="ECO:0000313" key="5">
    <source>
        <dbReference type="EMBL" id="KAF2728792.1"/>
    </source>
</evidence>
<dbReference type="EMBL" id="ML996266">
    <property type="protein sequence ID" value="KAF2728792.1"/>
    <property type="molecule type" value="Genomic_DNA"/>
</dbReference>
<keyword evidence="2" id="KW-0285">Flavoprotein</keyword>
<dbReference type="InterPro" id="IPR000172">
    <property type="entry name" value="GMC_OxRdtase_N"/>
</dbReference>
<dbReference type="InterPro" id="IPR036188">
    <property type="entry name" value="FAD/NAD-bd_sf"/>
</dbReference>
<gene>
    <name evidence="5" type="ORF">EJ04DRAFT_503478</name>
</gene>
<feature type="binding site" evidence="2">
    <location>
        <position position="237"/>
    </location>
    <ligand>
        <name>FAD</name>
        <dbReference type="ChEBI" id="CHEBI:57692"/>
    </ligand>
</feature>
<feature type="domain" description="Glucose-methanol-choline oxidoreductase N-terminal" evidence="3">
    <location>
        <begin position="7"/>
        <end position="319"/>
    </location>
</feature>
<dbReference type="SUPFAM" id="SSF54373">
    <property type="entry name" value="FAD-linked reductases, C-terminal domain"/>
    <property type="match status" value="1"/>
</dbReference>
<dbReference type="Gene3D" id="3.30.560.10">
    <property type="entry name" value="Glucose Oxidase, domain 3"/>
    <property type="match status" value="1"/>
</dbReference>
<dbReference type="Pfam" id="PF05199">
    <property type="entry name" value="GMC_oxred_C"/>
    <property type="match status" value="1"/>
</dbReference>
<dbReference type="PIRSF" id="PIRSF000137">
    <property type="entry name" value="Alcohol_oxidase"/>
    <property type="match status" value="1"/>
</dbReference>
<dbReference type="GO" id="GO:0050660">
    <property type="term" value="F:flavin adenine dinucleotide binding"/>
    <property type="evidence" value="ECO:0007669"/>
    <property type="project" value="InterPro"/>
</dbReference>
<dbReference type="InterPro" id="IPR012132">
    <property type="entry name" value="GMC_OxRdtase"/>
</dbReference>
<feature type="binding site" evidence="2">
    <location>
        <begin position="545"/>
        <end position="546"/>
    </location>
    <ligand>
        <name>FAD</name>
        <dbReference type="ChEBI" id="CHEBI:57692"/>
    </ligand>
</feature>
<feature type="domain" description="Glucose-methanol-choline oxidoreductase C-terminal" evidence="4">
    <location>
        <begin position="460"/>
        <end position="598"/>
    </location>
</feature>
<dbReference type="AlphaFoldDB" id="A0A9P4QK43"/>
<dbReference type="OrthoDB" id="269227at2759"/>
<organism evidence="5 6">
    <name type="scientific">Polyplosphaeria fusca</name>
    <dbReference type="NCBI Taxonomy" id="682080"/>
    <lineage>
        <taxon>Eukaryota</taxon>
        <taxon>Fungi</taxon>
        <taxon>Dikarya</taxon>
        <taxon>Ascomycota</taxon>
        <taxon>Pezizomycotina</taxon>
        <taxon>Dothideomycetes</taxon>
        <taxon>Pleosporomycetidae</taxon>
        <taxon>Pleosporales</taxon>
        <taxon>Tetraplosphaeriaceae</taxon>
        <taxon>Polyplosphaeria</taxon>
    </lineage>
</organism>
<dbReference type="PANTHER" id="PTHR11552">
    <property type="entry name" value="GLUCOSE-METHANOL-CHOLINE GMC OXIDOREDUCTASE"/>
    <property type="match status" value="1"/>
</dbReference>
<sequence length="609" mass="65650">MANEQVFDYIIVGGGTAGLVLANRLSEDPNVAVAVVEAGGDSSSDPRVMTPGMYGALLGTELDFGFATVPQERLNGRRIGHTQGKMLGGSSSINLQAIVPFSASDANAWEEIGNHGWNWANMRPYLEKPFSLALPNDETSEHFHLAWAEKDTQVLKGPVKSSWRDSLKSPIGKAWVETFEALGHPLTASPFTGHSTGAYNGPSAVHPETWTRNSSNTAYYQPVASRENLKGITNATVERIVLEKSLADGQPRAVGVQYSDNGETITLRAKKEVVLCAGVFNSPKLLELSGIGDPDVLQRHGIEVLVANKFVGTNLQDHLLCPMSFEAVEDVPTIDDILRGDQNALKNAMELYQTQGTGLFGSSGVTSFAYVPSTDFIANPADGKILLDSISNDKSTHPLDQARQKVLQTLLTKHDEGTTQYMILAMQSSVDGRDTIPDLTKPRDVLDGNYISIISALSHPLSSGSSHIASTNVNDKPIIDHNYMSHPADLEILARHVRYIETIVSTPPFSTLLKPGGRRGNASQFLDGDLEKAKHLVRSGTSSNWHSCGTCAMAPKEKGGVVDEELKVHGVHGLRIVDASIFPLEPQSNLMTLVYAAAERAADIIKGVA</sequence>
<comment type="cofactor">
    <cofactor evidence="2">
        <name>FAD</name>
        <dbReference type="ChEBI" id="CHEBI:57692"/>
    </cofactor>
</comment>
<dbReference type="Gene3D" id="3.50.50.60">
    <property type="entry name" value="FAD/NAD(P)-binding domain"/>
    <property type="match status" value="1"/>
</dbReference>
<evidence type="ECO:0000259" key="3">
    <source>
        <dbReference type="Pfam" id="PF00732"/>
    </source>
</evidence>
<dbReference type="Pfam" id="PF00732">
    <property type="entry name" value="GMC_oxred_N"/>
    <property type="match status" value="1"/>
</dbReference>
<reference evidence="5" key="1">
    <citation type="journal article" date="2020" name="Stud. Mycol.">
        <title>101 Dothideomycetes genomes: a test case for predicting lifestyles and emergence of pathogens.</title>
        <authorList>
            <person name="Haridas S."/>
            <person name="Albert R."/>
            <person name="Binder M."/>
            <person name="Bloem J."/>
            <person name="Labutti K."/>
            <person name="Salamov A."/>
            <person name="Andreopoulos B."/>
            <person name="Baker S."/>
            <person name="Barry K."/>
            <person name="Bills G."/>
            <person name="Bluhm B."/>
            <person name="Cannon C."/>
            <person name="Castanera R."/>
            <person name="Culley D."/>
            <person name="Daum C."/>
            <person name="Ezra D."/>
            <person name="Gonzalez J."/>
            <person name="Henrissat B."/>
            <person name="Kuo A."/>
            <person name="Liang C."/>
            <person name="Lipzen A."/>
            <person name="Lutzoni F."/>
            <person name="Magnuson J."/>
            <person name="Mondo S."/>
            <person name="Nolan M."/>
            <person name="Ohm R."/>
            <person name="Pangilinan J."/>
            <person name="Park H.-J."/>
            <person name="Ramirez L."/>
            <person name="Alfaro M."/>
            <person name="Sun H."/>
            <person name="Tritt A."/>
            <person name="Yoshinaga Y."/>
            <person name="Zwiers L.-H."/>
            <person name="Turgeon B."/>
            <person name="Goodwin S."/>
            <person name="Spatafora J."/>
            <person name="Crous P."/>
            <person name="Grigoriev I."/>
        </authorList>
    </citation>
    <scope>NUCLEOTIDE SEQUENCE</scope>
    <source>
        <strain evidence="5">CBS 125425</strain>
    </source>
</reference>
<evidence type="ECO:0000313" key="6">
    <source>
        <dbReference type="Proteomes" id="UP000799444"/>
    </source>
</evidence>